<dbReference type="Gene3D" id="3.10.450.50">
    <property type="match status" value="1"/>
</dbReference>
<dbReference type="Pfam" id="PF14534">
    <property type="entry name" value="DUF4440"/>
    <property type="match status" value="1"/>
</dbReference>
<evidence type="ECO:0000313" key="2">
    <source>
        <dbReference type="EMBL" id="MFC6881704.1"/>
    </source>
</evidence>
<accession>A0ABW2CIW4</accession>
<dbReference type="EMBL" id="JBHSXS010000009">
    <property type="protein sequence ID" value="MFC6881704.1"/>
    <property type="molecule type" value="Genomic_DNA"/>
</dbReference>
<evidence type="ECO:0000259" key="1">
    <source>
        <dbReference type="Pfam" id="PF14534"/>
    </source>
</evidence>
<name>A0ABW2CIW4_9ACTN</name>
<dbReference type="Proteomes" id="UP001596380">
    <property type="component" value="Unassembled WGS sequence"/>
</dbReference>
<protein>
    <submittedName>
        <fullName evidence="2">SgcJ/EcaC family oxidoreductase</fullName>
    </submittedName>
</protein>
<organism evidence="2 3">
    <name type="scientific">Actinomadura yumaensis</name>
    <dbReference type="NCBI Taxonomy" id="111807"/>
    <lineage>
        <taxon>Bacteria</taxon>
        <taxon>Bacillati</taxon>
        <taxon>Actinomycetota</taxon>
        <taxon>Actinomycetes</taxon>
        <taxon>Streptosporangiales</taxon>
        <taxon>Thermomonosporaceae</taxon>
        <taxon>Actinomadura</taxon>
    </lineage>
</organism>
<dbReference type="InterPro" id="IPR011944">
    <property type="entry name" value="Steroid_delta5-4_isomerase"/>
</dbReference>
<dbReference type="InterPro" id="IPR027843">
    <property type="entry name" value="DUF4440"/>
</dbReference>
<sequence>MPIEKALNRRLENAWNAGDGQAWAANFAEDADFVDALGRHHHGREEIEASAQHVLDTIYQGSSITFRHTGSRTIGDMMIMHNTSLLHVPNGPLAGDIHSTQTLVLDAEQIIAFQNTIQQNYEGYANGKA</sequence>
<dbReference type="InterPro" id="IPR032710">
    <property type="entry name" value="NTF2-like_dom_sf"/>
</dbReference>
<keyword evidence="3" id="KW-1185">Reference proteome</keyword>
<proteinExistence type="predicted"/>
<comment type="caution">
    <text evidence="2">The sequence shown here is derived from an EMBL/GenBank/DDBJ whole genome shotgun (WGS) entry which is preliminary data.</text>
</comment>
<feature type="domain" description="DUF4440" evidence="1">
    <location>
        <begin position="6"/>
        <end position="105"/>
    </location>
</feature>
<gene>
    <name evidence="2" type="ORF">ACFQKB_18245</name>
</gene>
<evidence type="ECO:0000313" key="3">
    <source>
        <dbReference type="Proteomes" id="UP001596380"/>
    </source>
</evidence>
<dbReference type="RefSeq" id="WP_160824166.1">
    <property type="nucleotide sequence ID" value="NZ_JBHSXE010000001.1"/>
</dbReference>
<dbReference type="SUPFAM" id="SSF54427">
    <property type="entry name" value="NTF2-like"/>
    <property type="match status" value="1"/>
</dbReference>
<dbReference type="NCBIfam" id="TIGR02246">
    <property type="entry name" value="SgcJ/EcaC family oxidoreductase"/>
    <property type="match status" value="1"/>
</dbReference>
<reference evidence="3" key="1">
    <citation type="journal article" date="2019" name="Int. J. Syst. Evol. Microbiol.">
        <title>The Global Catalogue of Microorganisms (GCM) 10K type strain sequencing project: providing services to taxonomists for standard genome sequencing and annotation.</title>
        <authorList>
            <consortium name="The Broad Institute Genomics Platform"/>
            <consortium name="The Broad Institute Genome Sequencing Center for Infectious Disease"/>
            <person name="Wu L."/>
            <person name="Ma J."/>
        </authorList>
    </citation>
    <scope>NUCLEOTIDE SEQUENCE [LARGE SCALE GENOMIC DNA]</scope>
    <source>
        <strain evidence="3">JCM 3369</strain>
    </source>
</reference>